<name>A0A2A7D765_BACAN</name>
<dbReference type="RefSeq" id="WP_097841378.1">
    <property type="nucleotide sequence ID" value="NZ_NVLX01000017.1"/>
</dbReference>
<dbReference type="Proteomes" id="UP000220192">
    <property type="component" value="Unassembled WGS sequence"/>
</dbReference>
<dbReference type="GO" id="GO:0003677">
    <property type="term" value="F:DNA binding"/>
    <property type="evidence" value="ECO:0007669"/>
    <property type="project" value="UniProtKB-KW"/>
</dbReference>
<proteinExistence type="predicted"/>
<dbReference type="Pfam" id="PF00392">
    <property type="entry name" value="GntR"/>
    <property type="match status" value="1"/>
</dbReference>
<gene>
    <name evidence="5" type="ORF">CON16_17640</name>
</gene>
<comment type="caution">
    <text evidence="5">The sequence shown here is derived from an EMBL/GenBank/DDBJ whole genome shotgun (WGS) entry which is preliminary data.</text>
</comment>
<keyword evidence="1" id="KW-0805">Transcription regulation</keyword>
<evidence type="ECO:0000256" key="2">
    <source>
        <dbReference type="ARBA" id="ARBA00023125"/>
    </source>
</evidence>
<organism evidence="5 6">
    <name type="scientific">Bacillus anthracis</name>
    <name type="common">anthrax bacterium</name>
    <dbReference type="NCBI Taxonomy" id="1392"/>
    <lineage>
        <taxon>Bacteria</taxon>
        <taxon>Bacillati</taxon>
        <taxon>Bacillota</taxon>
        <taxon>Bacilli</taxon>
        <taxon>Bacillales</taxon>
        <taxon>Bacillaceae</taxon>
        <taxon>Bacillus</taxon>
        <taxon>Bacillus cereus group</taxon>
    </lineage>
</organism>
<dbReference type="GO" id="GO:0003700">
    <property type="term" value="F:DNA-binding transcription factor activity"/>
    <property type="evidence" value="ECO:0007669"/>
    <property type="project" value="InterPro"/>
</dbReference>
<dbReference type="InterPro" id="IPR036388">
    <property type="entry name" value="WH-like_DNA-bd_sf"/>
</dbReference>
<dbReference type="InterPro" id="IPR036390">
    <property type="entry name" value="WH_DNA-bd_sf"/>
</dbReference>
<dbReference type="EMBL" id="NVLX01000017">
    <property type="protein sequence ID" value="PDZ15856.1"/>
    <property type="molecule type" value="Genomic_DNA"/>
</dbReference>
<dbReference type="AlphaFoldDB" id="A0A2A7D765"/>
<sequence length="130" mass="15079">MKTEFSPNILIYVQVMEYIKKEIVTGRLAPGEKIPAVRELAGELQVNPNTIQRTFQELEREGVAETRRGTGRFVTMNEEKIKELRKEMAKELLDNFIDGMNNLGFMEEEILSILPSSLEKKKEGNEWKNY</sequence>
<accession>A0A2A7D765</accession>
<evidence type="ECO:0000313" key="6">
    <source>
        <dbReference type="Proteomes" id="UP000220192"/>
    </source>
</evidence>
<dbReference type="PANTHER" id="PTHR38445:SF6">
    <property type="entry name" value="GNTR-FAMILY TRANSCRIPTIONAL REGULATOR"/>
    <property type="match status" value="1"/>
</dbReference>
<keyword evidence="3" id="KW-0804">Transcription</keyword>
<evidence type="ECO:0000259" key="4">
    <source>
        <dbReference type="PROSITE" id="PS50949"/>
    </source>
</evidence>
<dbReference type="SMART" id="SM00345">
    <property type="entry name" value="HTH_GNTR"/>
    <property type="match status" value="1"/>
</dbReference>
<dbReference type="SUPFAM" id="SSF46785">
    <property type="entry name" value="Winged helix' DNA-binding domain"/>
    <property type="match status" value="1"/>
</dbReference>
<reference evidence="5 6" key="1">
    <citation type="submission" date="2017-09" db="EMBL/GenBank/DDBJ databases">
        <title>Large-scale bioinformatics analysis of Bacillus genomes uncovers conserved roles of natural products in bacterial physiology.</title>
        <authorList>
            <consortium name="Agbiome Team Llc"/>
            <person name="Bleich R.M."/>
            <person name="Grubbs K.J."/>
            <person name="Santa Maria K.C."/>
            <person name="Allen S.E."/>
            <person name="Farag S."/>
            <person name="Shank E.A."/>
            <person name="Bowers A."/>
        </authorList>
    </citation>
    <scope>NUCLEOTIDE SEQUENCE [LARGE SCALE GENOMIC DNA]</scope>
    <source>
        <strain evidence="5 6">AFS095574</strain>
    </source>
</reference>
<evidence type="ECO:0000313" key="5">
    <source>
        <dbReference type="EMBL" id="PDZ15856.1"/>
    </source>
</evidence>
<dbReference type="InterPro" id="IPR000524">
    <property type="entry name" value="Tscrpt_reg_HTH_GntR"/>
</dbReference>
<evidence type="ECO:0000256" key="3">
    <source>
        <dbReference type="ARBA" id="ARBA00023163"/>
    </source>
</evidence>
<dbReference type="Gene3D" id="1.10.10.10">
    <property type="entry name" value="Winged helix-like DNA-binding domain superfamily/Winged helix DNA-binding domain"/>
    <property type="match status" value="1"/>
</dbReference>
<feature type="domain" description="HTH gntR-type" evidence="4">
    <location>
        <begin position="9"/>
        <end position="77"/>
    </location>
</feature>
<dbReference type="CDD" id="cd07377">
    <property type="entry name" value="WHTH_GntR"/>
    <property type="match status" value="1"/>
</dbReference>
<dbReference type="PROSITE" id="PS50949">
    <property type="entry name" value="HTH_GNTR"/>
    <property type="match status" value="1"/>
</dbReference>
<dbReference type="PANTHER" id="PTHR38445">
    <property type="entry name" value="HTH-TYPE TRANSCRIPTIONAL REPRESSOR YTRA"/>
    <property type="match status" value="1"/>
</dbReference>
<protein>
    <submittedName>
        <fullName evidence="5">GntR family transcriptional regulator</fullName>
    </submittedName>
</protein>
<keyword evidence="2" id="KW-0238">DNA-binding</keyword>
<evidence type="ECO:0000256" key="1">
    <source>
        <dbReference type="ARBA" id="ARBA00023015"/>
    </source>
</evidence>